<dbReference type="AlphaFoldDB" id="B9XRH7"/>
<feature type="transmembrane region" description="Helical" evidence="1">
    <location>
        <begin position="33"/>
        <end position="52"/>
    </location>
</feature>
<name>B9XRH7_PEDPL</name>
<keyword evidence="1" id="KW-1133">Transmembrane helix</keyword>
<comment type="caution">
    <text evidence="2">The sequence shown here is derived from an EMBL/GenBank/DDBJ whole genome shotgun (WGS) entry which is preliminary data.</text>
</comment>
<protein>
    <submittedName>
        <fullName evidence="2">Uncharacterized protein</fullName>
    </submittedName>
</protein>
<evidence type="ECO:0000313" key="3">
    <source>
        <dbReference type="Proteomes" id="UP000003688"/>
    </source>
</evidence>
<evidence type="ECO:0000313" key="2">
    <source>
        <dbReference type="EMBL" id="EEF57548.1"/>
    </source>
</evidence>
<dbReference type="InterPro" id="IPR036259">
    <property type="entry name" value="MFS_trans_sf"/>
</dbReference>
<keyword evidence="1" id="KW-0812">Transmembrane</keyword>
<feature type="transmembrane region" description="Helical" evidence="1">
    <location>
        <begin position="6"/>
        <end position="26"/>
    </location>
</feature>
<evidence type="ECO:0000256" key="1">
    <source>
        <dbReference type="SAM" id="Phobius"/>
    </source>
</evidence>
<dbReference type="EMBL" id="ABOX02000064">
    <property type="protein sequence ID" value="EEF57548.1"/>
    <property type="molecule type" value="Genomic_DNA"/>
</dbReference>
<dbReference type="Proteomes" id="UP000003688">
    <property type="component" value="Unassembled WGS sequence"/>
</dbReference>
<keyword evidence="3" id="KW-1185">Reference proteome</keyword>
<reference evidence="2 3" key="1">
    <citation type="journal article" date="2011" name="J. Bacteriol.">
        <title>Genome sequence of 'Pedosphaera parvula' Ellin514, an aerobic Verrucomicrobial isolate from pasture soil.</title>
        <authorList>
            <person name="Kant R."/>
            <person name="van Passel M.W."/>
            <person name="Sangwan P."/>
            <person name="Palva A."/>
            <person name="Lucas S."/>
            <person name="Copeland A."/>
            <person name="Lapidus A."/>
            <person name="Glavina Del Rio T."/>
            <person name="Dalin E."/>
            <person name="Tice H."/>
            <person name="Bruce D."/>
            <person name="Goodwin L."/>
            <person name="Pitluck S."/>
            <person name="Chertkov O."/>
            <person name="Larimer F.W."/>
            <person name="Land M.L."/>
            <person name="Hauser L."/>
            <person name="Brettin T.S."/>
            <person name="Detter J.C."/>
            <person name="Han S."/>
            <person name="de Vos W.M."/>
            <person name="Janssen P.H."/>
            <person name="Smidt H."/>
        </authorList>
    </citation>
    <scope>NUCLEOTIDE SEQUENCE [LARGE SCALE GENOMIC DNA]</scope>
    <source>
        <strain evidence="2 3">Ellin514</strain>
    </source>
</reference>
<dbReference type="SUPFAM" id="SSF103473">
    <property type="entry name" value="MFS general substrate transporter"/>
    <property type="match status" value="1"/>
</dbReference>
<sequence length="161" mass="18368">MENQRMTIYIIAFAIIFAVLIGLRFLDGSPVRSWKMVFLIGIPLSLFFGYYYNRALPEKPAALPQSTKAANYRLELERTCRRIAGVQSAVIEGNTILMDFAEDKPVAEFKRLAQETGGTASYFLKTNKDSIKITVHISVKGRDRYEMNYESNRGVTDEREL</sequence>
<proteinExistence type="predicted"/>
<gene>
    <name evidence="2" type="ORF">Cflav_PD0598</name>
</gene>
<accession>B9XRH7</accession>
<keyword evidence="1" id="KW-0472">Membrane</keyword>
<organism evidence="2 3">
    <name type="scientific">Pedosphaera parvula (strain Ellin514)</name>
    <dbReference type="NCBI Taxonomy" id="320771"/>
    <lineage>
        <taxon>Bacteria</taxon>
        <taxon>Pseudomonadati</taxon>
        <taxon>Verrucomicrobiota</taxon>
        <taxon>Pedosphaerae</taxon>
        <taxon>Pedosphaerales</taxon>
        <taxon>Pedosphaeraceae</taxon>
        <taxon>Pedosphaera</taxon>
    </lineage>
</organism>